<dbReference type="PANTHER" id="PTHR47964:SF1">
    <property type="entry name" value="ATP-DEPENDENT DNA HELICASE HOMOLOG RECG, CHLOROPLASTIC"/>
    <property type="match status" value="1"/>
</dbReference>
<dbReference type="Gene3D" id="2.40.50.140">
    <property type="entry name" value="Nucleic acid-binding proteins"/>
    <property type="match status" value="1"/>
</dbReference>
<dbReference type="PROSITE" id="PS51192">
    <property type="entry name" value="HELICASE_ATP_BIND_1"/>
    <property type="match status" value="1"/>
</dbReference>
<dbReference type="InterPro" id="IPR001650">
    <property type="entry name" value="Helicase_C-like"/>
</dbReference>
<dbReference type="SUPFAM" id="SSF50249">
    <property type="entry name" value="Nucleic acid-binding proteins"/>
    <property type="match status" value="1"/>
</dbReference>
<keyword evidence="6" id="KW-0238">DNA-binding</keyword>
<evidence type="ECO:0000256" key="4">
    <source>
        <dbReference type="ARBA" id="ARBA00022806"/>
    </source>
</evidence>
<dbReference type="PROSITE" id="PS51194">
    <property type="entry name" value="HELICASE_CTER"/>
    <property type="match status" value="1"/>
</dbReference>
<dbReference type="InterPro" id="IPR011545">
    <property type="entry name" value="DEAD/DEAH_box_helicase_dom"/>
</dbReference>
<dbReference type="GO" id="GO:0003677">
    <property type="term" value="F:DNA binding"/>
    <property type="evidence" value="ECO:0007669"/>
    <property type="project" value="UniProtKB-KW"/>
</dbReference>
<keyword evidence="12" id="KW-1185">Reference proteome</keyword>
<accession>A0A0F5FW20</accession>
<evidence type="ECO:0000256" key="1">
    <source>
        <dbReference type="ARBA" id="ARBA00022741"/>
    </source>
</evidence>
<sequence>MPRPATLDPLFRSLRSIKGVGPQLAALLARFFGAPEGQDAIALDVLMHMPSGAVDRRRMVGIAEAYLGQVVTLKLHIDRHQAPPRGRAGVPHRVFAHDETGDIQLVYFRAQGGWVEKTLPVGEERYVSGQIGFFNGEKQITHPDYVVEPSEFATLPLVEPTYPLTHGLHSKALTKLVRQIVPTVPELPEWIPPATKTRFHWPDFYAAMHAVHLPETPADVELWGPNRMRLAYDEYLAGQLALLLVRSTLTAARGVARSFTGELTAKVEANLPFSLTDGQRQAVEEIKADLAAPERMSRLLQGDVGSGKTVVALMAMAAVAEGGAQSSLMAPTELLAAQHFRTLKPICDAAGLGIVLLTGKMPAAERRAALAGLADGSTAIAVGTHALFQSDVVFHNLGLTVVDEQHRFGVHQRLALSEKGRDADLLVMTATPIPRTLVLTHFGDMAVSVLKDKPRGRQPIDTAVMSIADYDRIVSRLQARLDEGAQAFWVCPLVEESENLEVVSAEDRFAELKKVFGDQVALVHGRMSAAAKQDVMSRFQANELKLLVATTVIEVGVDVPNASIMIVEHAERFGLAQLHQLRGRVGRGFNRSACLLLYKEPLSETAKARLDTIKSTEDGFVIAERDLELRGQGDLLGTRQSGMPGYRLAVPDVHRHLLEWAHDDAIATLQRNPGLTGPDGEAVRTLLYLFRKDLAIPLIRAG</sequence>
<feature type="domain" description="Helicase ATP-binding" evidence="9">
    <location>
        <begin position="289"/>
        <end position="450"/>
    </location>
</feature>
<protein>
    <recommendedName>
        <fullName evidence="8">Probable DNA 3'-5' helicase RecG</fullName>
    </recommendedName>
</protein>
<dbReference type="InterPro" id="IPR014001">
    <property type="entry name" value="Helicase_ATP-bd"/>
</dbReference>
<evidence type="ECO:0000256" key="8">
    <source>
        <dbReference type="ARBA" id="ARBA00049819"/>
    </source>
</evidence>
<dbReference type="PANTHER" id="PTHR47964">
    <property type="entry name" value="ATP-DEPENDENT DNA HELICASE HOMOLOG RECG, CHLOROPLASTIC"/>
    <property type="match status" value="1"/>
</dbReference>
<keyword evidence="5" id="KW-0067">ATP-binding</keyword>
<dbReference type="STRING" id="443610.VE25_05330"/>
<dbReference type="InterPro" id="IPR012340">
    <property type="entry name" value="NA-bd_OB-fold"/>
</dbReference>
<gene>
    <name evidence="11" type="ORF">VE25_05330</name>
</gene>
<evidence type="ECO:0000256" key="3">
    <source>
        <dbReference type="ARBA" id="ARBA00022801"/>
    </source>
</evidence>
<dbReference type="GO" id="GO:0003678">
    <property type="term" value="F:DNA helicase activity"/>
    <property type="evidence" value="ECO:0007669"/>
    <property type="project" value="TreeGrafter"/>
</dbReference>
<dbReference type="RefSeq" id="WP_046107567.1">
    <property type="nucleotide sequence ID" value="NZ_JZEX01000058.1"/>
</dbReference>
<dbReference type="InterPro" id="IPR027417">
    <property type="entry name" value="P-loop_NTPase"/>
</dbReference>
<dbReference type="CDD" id="cd17992">
    <property type="entry name" value="DEXHc_RecG"/>
    <property type="match status" value="1"/>
</dbReference>
<keyword evidence="3" id="KW-0378">Hydrolase</keyword>
<dbReference type="NCBIfam" id="NF008168">
    <property type="entry name" value="PRK10917.2-2"/>
    <property type="match status" value="1"/>
</dbReference>
<keyword evidence="4 11" id="KW-0347">Helicase</keyword>
<dbReference type="SMART" id="SM00490">
    <property type="entry name" value="HELICc"/>
    <property type="match status" value="1"/>
</dbReference>
<dbReference type="CDD" id="cd04488">
    <property type="entry name" value="RecG_wedge_OBF"/>
    <property type="match status" value="1"/>
</dbReference>
<evidence type="ECO:0000256" key="2">
    <source>
        <dbReference type="ARBA" id="ARBA00022763"/>
    </source>
</evidence>
<dbReference type="Pfam" id="PF00270">
    <property type="entry name" value="DEAD"/>
    <property type="match status" value="1"/>
</dbReference>
<organism evidence="11 12">
    <name type="scientific">Devosia geojensis</name>
    <dbReference type="NCBI Taxonomy" id="443610"/>
    <lineage>
        <taxon>Bacteria</taxon>
        <taxon>Pseudomonadati</taxon>
        <taxon>Pseudomonadota</taxon>
        <taxon>Alphaproteobacteria</taxon>
        <taxon>Hyphomicrobiales</taxon>
        <taxon>Devosiaceae</taxon>
        <taxon>Devosia</taxon>
    </lineage>
</organism>
<comment type="caution">
    <text evidence="11">The sequence shown here is derived from an EMBL/GenBank/DDBJ whole genome shotgun (WGS) entry which is preliminary data.</text>
</comment>
<evidence type="ECO:0000259" key="9">
    <source>
        <dbReference type="PROSITE" id="PS51192"/>
    </source>
</evidence>
<dbReference type="Pfam" id="PF00271">
    <property type="entry name" value="Helicase_C"/>
    <property type="match status" value="1"/>
</dbReference>
<evidence type="ECO:0000256" key="6">
    <source>
        <dbReference type="ARBA" id="ARBA00023125"/>
    </source>
</evidence>
<evidence type="ECO:0000313" key="12">
    <source>
        <dbReference type="Proteomes" id="UP000033632"/>
    </source>
</evidence>
<evidence type="ECO:0000256" key="5">
    <source>
        <dbReference type="ARBA" id="ARBA00022840"/>
    </source>
</evidence>
<dbReference type="PATRIC" id="fig|443610.3.peg.3619"/>
<dbReference type="Pfam" id="PF17191">
    <property type="entry name" value="RecG_wedge"/>
    <property type="match status" value="1"/>
</dbReference>
<dbReference type="NCBIfam" id="NF008164">
    <property type="entry name" value="PRK10917.1-2"/>
    <property type="match status" value="1"/>
</dbReference>
<dbReference type="EMBL" id="JZEX01000058">
    <property type="protein sequence ID" value="KKB12770.1"/>
    <property type="molecule type" value="Genomic_DNA"/>
</dbReference>
<dbReference type="InterPro" id="IPR045562">
    <property type="entry name" value="RecG_dom3_C"/>
</dbReference>
<dbReference type="Proteomes" id="UP000033632">
    <property type="component" value="Unassembled WGS sequence"/>
</dbReference>
<keyword evidence="1" id="KW-0547">Nucleotide-binding</keyword>
<dbReference type="InterPro" id="IPR047112">
    <property type="entry name" value="RecG/Mfd"/>
</dbReference>
<dbReference type="InterPro" id="IPR033454">
    <property type="entry name" value="RecG_wedge"/>
</dbReference>
<evidence type="ECO:0000256" key="7">
    <source>
        <dbReference type="ARBA" id="ARBA00023204"/>
    </source>
</evidence>
<dbReference type="SMART" id="SM00487">
    <property type="entry name" value="DEXDc"/>
    <property type="match status" value="1"/>
</dbReference>
<reference evidence="11 12" key="1">
    <citation type="submission" date="2015-03" db="EMBL/GenBank/DDBJ databases">
        <authorList>
            <person name="Hassan Y.I."/>
            <person name="Lepp D."/>
            <person name="Li X.-Z."/>
            <person name="Zhou T."/>
        </authorList>
    </citation>
    <scope>NUCLEOTIDE SEQUENCE [LARGE SCALE GENOMIC DNA]</scope>
    <source>
        <strain evidence="11 12">BD-c194</strain>
    </source>
</reference>
<evidence type="ECO:0000313" key="11">
    <source>
        <dbReference type="EMBL" id="KKB12770.1"/>
    </source>
</evidence>
<dbReference type="Pfam" id="PF19833">
    <property type="entry name" value="RecG_dom3_C"/>
    <property type="match status" value="1"/>
</dbReference>
<keyword evidence="2" id="KW-0227">DNA damage</keyword>
<evidence type="ECO:0000259" key="10">
    <source>
        <dbReference type="PROSITE" id="PS51194"/>
    </source>
</evidence>
<name>A0A0F5FW20_9HYPH</name>
<dbReference type="OrthoDB" id="9804325at2"/>
<dbReference type="Gene3D" id="3.40.50.300">
    <property type="entry name" value="P-loop containing nucleotide triphosphate hydrolases"/>
    <property type="match status" value="2"/>
</dbReference>
<dbReference type="GO" id="GO:0006281">
    <property type="term" value="P:DNA repair"/>
    <property type="evidence" value="ECO:0007669"/>
    <property type="project" value="UniProtKB-KW"/>
</dbReference>
<dbReference type="SUPFAM" id="SSF52540">
    <property type="entry name" value="P-loop containing nucleoside triphosphate hydrolases"/>
    <property type="match status" value="2"/>
</dbReference>
<dbReference type="AlphaFoldDB" id="A0A0F5FW20"/>
<dbReference type="GO" id="GO:0016787">
    <property type="term" value="F:hydrolase activity"/>
    <property type="evidence" value="ECO:0007669"/>
    <property type="project" value="UniProtKB-KW"/>
</dbReference>
<proteinExistence type="predicted"/>
<feature type="domain" description="Helicase C-terminal" evidence="10">
    <location>
        <begin position="469"/>
        <end position="628"/>
    </location>
</feature>
<dbReference type="GO" id="GO:0005524">
    <property type="term" value="F:ATP binding"/>
    <property type="evidence" value="ECO:0007669"/>
    <property type="project" value="UniProtKB-KW"/>
</dbReference>
<keyword evidence="7" id="KW-0234">DNA repair</keyword>